<dbReference type="InterPro" id="IPR012340">
    <property type="entry name" value="NA-bd_OB-fold"/>
</dbReference>
<organism evidence="2 3">
    <name type="scientific">Actinocorallia longicatena</name>
    <dbReference type="NCBI Taxonomy" id="111803"/>
    <lineage>
        <taxon>Bacteria</taxon>
        <taxon>Bacillati</taxon>
        <taxon>Actinomycetota</taxon>
        <taxon>Actinomycetes</taxon>
        <taxon>Streptosporangiales</taxon>
        <taxon>Thermomonosporaceae</taxon>
        <taxon>Actinocorallia</taxon>
    </lineage>
</organism>
<dbReference type="InterPro" id="IPR003029">
    <property type="entry name" value="S1_domain"/>
</dbReference>
<reference evidence="3" key="1">
    <citation type="journal article" date="2019" name="Int. J. Syst. Evol. Microbiol.">
        <title>The Global Catalogue of Microorganisms (GCM) 10K type strain sequencing project: providing services to taxonomists for standard genome sequencing and annotation.</title>
        <authorList>
            <consortium name="The Broad Institute Genomics Platform"/>
            <consortium name="The Broad Institute Genome Sequencing Center for Infectious Disease"/>
            <person name="Wu L."/>
            <person name="Ma J."/>
        </authorList>
    </citation>
    <scope>NUCLEOTIDE SEQUENCE [LARGE SCALE GENOMIC DNA]</scope>
    <source>
        <strain evidence="3">JCM 9377</strain>
    </source>
</reference>
<comment type="caution">
    <text evidence="2">The sequence shown here is derived from an EMBL/GenBank/DDBJ whole genome shotgun (WGS) entry which is preliminary data.</text>
</comment>
<name>A0ABP6PYR2_9ACTN</name>
<sequence>MGWQEFIGRRSVGDVIDGVVVQEVPFGSFVESEEGVHGLAYQQAWPVGTRVTVRIVNIDPERRRFSLEPVQA</sequence>
<proteinExistence type="predicted"/>
<dbReference type="Gene3D" id="2.40.50.140">
    <property type="entry name" value="Nucleic acid-binding proteins"/>
    <property type="match status" value="1"/>
</dbReference>
<feature type="domain" description="S1 motif" evidence="1">
    <location>
        <begin position="11"/>
        <end position="70"/>
    </location>
</feature>
<evidence type="ECO:0000259" key="1">
    <source>
        <dbReference type="SMART" id="SM00316"/>
    </source>
</evidence>
<dbReference type="SUPFAM" id="SSF50249">
    <property type="entry name" value="Nucleic acid-binding proteins"/>
    <property type="match status" value="1"/>
</dbReference>
<evidence type="ECO:0000313" key="3">
    <source>
        <dbReference type="Proteomes" id="UP001501237"/>
    </source>
</evidence>
<dbReference type="RefSeq" id="WP_344821956.1">
    <property type="nucleotide sequence ID" value="NZ_BAAAUV010000002.1"/>
</dbReference>
<dbReference type="SMART" id="SM00316">
    <property type="entry name" value="S1"/>
    <property type="match status" value="1"/>
</dbReference>
<keyword evidence="3" id="KW-1185">Reference proteome</keyword>
<dbReference type="Proteomes" id="UP001501237">
    <property type="component" value="Unassembled WGS sequence"/>
</dbReference>
<evidence type="ECO:0000313" key="2">
    <source>
        <dbReference type="EMBL" id="GAA3196158.1"/>
    </source>
</evidence>
<protein>
    <submittedName>
        <fullName evidence="2">S1 RNA-binding domain-containing protein</fullName>
    </submittedName>
</protein>
<accession>A0ABP6PYR2</accession>
<gene>
    <name evidence="2" type="ORF">GCM10010468_06630</name>
</gene>
<dbReference type="EMBL" id="BAAAUV010000002">
    <property type="protein sequence ID" value="GAA3196158.1"/>
    <property type="molecule type" value="Genomic_DNA"/>
</dbReference>